<proteinExistence type="predicted"/>
<dbReference type="AlphaFoldDB" id="A0AAV2B268"/>
<keyword evidence="1" id="KW-0472">Membrane</keyword>
<reference evidence="2 3" key="1">
    <citation type="submission" date="2024-04" db="EMBL/GenBank/DDBJ databases">
        <authorList>
            <person name="Rising A."/>
            <person name="Reimegard J."/>
            <person name="Sonavane S."/>
            <person name="Akerstrom W."/>
            <person name="Nylinder S."/>
            <person name="Hedman E."/>
            <person name="Kallberg Y."/>
        </authorList>
    </citation>
    <scope>NUCLEOTIDE SEQUENCE [LARGE SCALE GENOMIC DNA]</scope>
</reference>
<keyword evidence="1" id="KW-1133">Transmembrane helix</keyword>
<keyword evidence="3" id="KW-1185">Reference proteome</keyword>
<evidence type="ECO:0000256" key="1">
    <source>
        <dbReference type="SAM" id="Phobius"/>
    </source>
</evidence>
<feature type="transmembrane region" description="Helical" evidence="1">
    <location>
        <begin position="104"/>
        <end position="122"/>
    </location>
</feature>
<feature type="non-terminal residue" evidence="2">
    <location>
        <position position="1"/>
    </location>
</feature>
<evidence type="ECO:0000313" key="2">
    <source>
        <dbReference type="EMBL" id="CAL1290366.1"/>
    </source>
</evidence>
<protein>
    <submittedName>
        <fullName evidence="2">Uncharacterized protein</fullName>
    </submittedName>
</protein>
<accession>A0AAV2B268</accession>
<sequence>SKRSLTADPDRRQITISNRHARRIFYKRKGRFQKERVETELIRLSIFSIIRRISNFKMREIPRVKEEVEEFYNGIARLLYKILILYLAIHFYRFRHLTHDQMFLVIYIEILIFFMYAHPFIYQDGFYRDSNLGNLSKDLNSPYYRLEVLERRRQW</sequence>
<dbReference type="EMBL" id="CAXIEN010000263">
    <property type="protein sequence ID" value="CAL1290366.1"/>
    <property type="molecule type" value="Genomic_DNA"/>
</dbReference>
<evidence type="ECO:0000313" key="3">
    <source>
        <dbReference type="Proteomes" id="UP001497382"/>
    </source>
</evidence>
<comment type="caution">
    <text evidence="2">The sequence shown here is derived from an EMBL/GenBank/DDBJ whole genome shotgun (WGS) entry which is preliminary data.</text>
</comment>
<gene>
    <name evidence="2" type="ORF">LARSCL_LOCUS16441</name>
</gene>
<organism evidence="2 3">
    <name type="scientific">Larinioides sclopetarius</name>
    <dbReference type="NCBI Taxonomy" id="280406"/>
    <lineage>
        <taxon>Eukaryota</taxon>
        <taxon>Metazoa</taxon>
        <taxon>Ecdysozoa</taxon>
        <taxon>Arthropoda</taxon>
        <taxon>Chelicerata</taxon>
        <taxon>Arachnida</taxon>
        <taxon>Araneae</taxon>
        <taxon>Araneomorphae</taxon>
        <taxon>Entelegynae</taxon>
        <taxon>Araneoidea</taxon>
        <taxon>Araneidae</taxon>
        <taxon>Larinioides</taxon>
    </lineage>
</organism>
<keyword evidence="1" id="KW-0812">Transmembrane</keyword>
<dbReference type="Proteomes" id="UP001497382">
    <property type="component" value="Unassembled WGS sequence"/>
</dbReference>
<name>A0AAV2B268_9ARAC</name>